<dbReference type="AlphaFoldDB" id="A0A2D3V4L5"/>
<feature type="compositionally biased region" description="Basic and acidic residues" evidence="1">
    <location>
        <begin position="68"/>
        <end position="127"/>
    </location>
</feature>
<sequence length="299" mass="34135">MRPTTPTGFHTAPKHGLISPDSPDHSKKRTKSFSDLTINQQPDSDLTIDQQPDSEMQEYDVEQMQVENFEKQRVGEEEQQRVEDEEKKRVEDEEKKRVEDEEKKRVEDEEKKRVADEEKKRVADEEKKQKEELELGLMVKDTRALGACICIPCIPSALRFSGGYPEDMTRSEQRTVARVSTYSKTPIKFPFEMPAITCYKDDIFRTVVLEEYLSENTFELKNSNAALSFRKQLKEHAAAVGQTGAQELNTLVKHLRVFPEGTFGQHAQANTKSVFPNAVIEVLMPVDGGKKLWTASPLT</sequence>
<organism evidence="2 3">
    <name type="scientific">Ramularia collo-cygni</name>
    <dbReference type="NCBI Taxonomy" id="112498"/>
    <lineage>
        <taxon>Eukaryota</taxon>
        <taxon>Fungi</taxon>
        <taxon>Dikarya</taxon>
        <taxon>Ascomycota</taxon>
        <taxon>Pezizomycotina</taxon>
        <taxon>Dothideomycetes</taxon>
        <taxon>Dothideomycetidae</taxon>
        <taxon>Mycosphaerellales</taxon>
        <taxon>Mycosphaerellaceae</taxon>
        <taxon>Ramularia</taxon>
    </lineage>
</organism>
<dbReference type="STRING" id="112498.A0A2D3V4L5"/>
<dbReference type="EMBL" id="FJUY01000002">
    <property type="protein sequence ID" value="CZT16429.1"/>
    <property type="molecule type" value="Genomic_DNA"/>
</dbReference>
<proteinExistence type="predicted"/>
<protein>
    <submittedName>
        <fullName evidence="2">Uncharacterized protein</fullName>
    </submittedName>
</protein>
<dbReference type="Proteomes" id="UP000225277">
    <property type="component" value="Unassembled WGS sequence"/>
</dbReference>
<feature type="region of interest" description="Disordered" evidence="1">
    <location>
        <begin position="1"/>
        <end position="127"/>
    </location>
</feature>
<reference evidence="2 3" key="1">
    <citation type="submission" date="2016-03" db="EMBL/GenBank/DDBJ databases">
        <authorList>
            <person name="Ploux O."/>
        </authorList>
    </citation>
    <scope>NUCLEOTIDE SEQUENCE [LARGE SCALE GENOMIC DNA]</scope>
    <source>
        <strain evidence="2 3">URUG2</strain>
    </source>
</reference>
<name>A0A2D3V4L5_9PEZI</name>
<evidence type="ECO:0000256" key="1">
    <source>
        <dbReference type="SAM" id="MobiDB-lite"/>
    </source>
</evidence>
<evidence type="ECO:0000313" key="2">
    <source>
        <dbReference type="EMBL" id="CZT16429.1"/>
    </source>
</evidence>
<accession>A0A2D3V4L5</accession>
<keyword evidence="3" id="KW-1185">Reference proteome</keyword>
<evidence type="ECO:0000313" key="3">
    <source>
        <dbReference type="Proteomes" id="UP000225277"/>
    </source>
</evidence>
<gene>
    <name evidence="2" type="ORF">RCC_02272</name>
</gene>
<feature type="compositionally biased region" description="Polar residues" evidence="1">
    <location>
        <begin position="33"/>
        <end position="54"/>
    </location>
</feature>
<dbReference type="RefSeq" id="XP_023623322.1">
    <property type="nucleotide sequence ID" value="XM_023767554.1"/>
</dbReference>
<dbReference type="GeneID" id="35597492"/>